<dbReference type="AlphaFoldDB" id="A0A644XHT1"/>
<reference evidence="1" key="1">
    <citation type="submission" date="2019-08" db="EMBL/GenBank/DDBJ databases">
        <authorList>
            <person name="Kucharzyk K."/>
            <person name="Murdoch R.W."/>
            <person name="Higgins S."/>
            <person name="Loffler F."/>
        </authorList>
    </citation>
    <scope>NUCLEOTIDE SEQUENCE</scope>
</reference>
<accession>A0A644XHT1</accession>
<comment type="caution">
    <text evidence="1">The sequence shown here is derived from an EMBL/GenBank/DDBJ whole genome shotgun (WGS) entry which is preliminary data.</text>
</comment>
<name>A0A644XHT1_9ZZZZ</name>
<sequence length="91" mass="9901">MRVARNASFGVIFLDRNLDIQVEIPADIGNAKPALTKHLADEVGARQNAAAFQLVRFVGNRGIIAAARGANALGFVKLRKAAHACFFRFQH</sequence>
<gene>
    <name evidence="1" type="ORF">SDC9_62138</name>
</gene>
<dbReference type="EMBL" id="VSSQ01002496">
    <property type="protein sequence ID" value="MPM15766.1"/>
    <property type="molecule type" value="Genomic_DNA"/>
</dbReference>
<organism evidence="1">
    <name type="scientific">bioreactor metagenome</name>
    <dbReference type="NCBI Taxonomy" id="1076179"/>
    <lineage>
        <taxon>unclassified sequences</taxon>
        <taxon>metagenomes</taxon>
        <taxon>ecological metagenomes</taxon>
    </lineage>
</organism>
<protein>
    <submittedName>
        <fullName evidence="1">Uncharacterized protein</fullName>
    </submittedName>
</protein>
<evidence type="ECO:0000313" key="1">
    <source>
        <dbReference type="EMBL" id="MPM15766.1"/>
    </source>
</evidence>
<proteinExistence type="predicted"/>